<feature type="DNA-binding region" description="H-T-H motif" evidence="2">
    <location>
        <begin position="54"/>
        <end position="73"/>
    </location>
</feature>
<gene>
    <name evidence="4" type="ORF">PAI11_37880</name>
</gene>
<evidence type="ECO:0000259" key="3">
    <source>
        <dbReference type="PROSITE" id="PS50977"/>
    </source>
</evidence>
<dbReference type="PRINTS" id="PR00455">
    <property type="entry name" value="HTHTETR"/>
</dbReference>
<dbReference type="SUPFAM" id="SSF46689">
    <property type="entry name" value="Homeodomain-like"/>
    <property type="match status" value="1"/>
</dbReference>
<dbReference type="Gene3D" id="1.10.357.10">
    <property type="entry name" value="Tetracycline Repressor, domain 2"/>
    <property type="match status" value="1"/>
</dbReference>
<organism evidence="4 5">
    <name type="scientific">Patulibacter medicamentivorans</name>
    <dbReference type="NCBI Taxonomy" id="1097667"/>
    <lineage>
        <taxon>Bacteria</taxon>
        <taxon>Bacillati</taxon>
        <taxon>Actinomycetota</taxon>
        <taxon>Thermoleophilia</taxon>
        <taxon>Solirubrobacterales</taxon>
        <taxon>Patulibacteraceae</taxon>
        <taxon>Patulibacter</taxon>
    </lineage>
</organism>
<evidence type="ECO:0000256" key="2">
    <source>
        <dbReference type="PROSITE-ProRule" id="PRU00335"/>
    </source>
</evidence>
<dbReference type="InterPro" id="IPR009057">
    <property type="entry name" value="Homeodomain-like_sf"/>
</dbReference>
<dbReference type="Proteomes" id="UP000005143">
    <property type="component" value="Unassembled WGS sequence"/>
</dbReference>
<reference evidence="4 5" key="1">
    <citation type="journal article" date="2013" name="Biodegradation">
        <title>Quantitative proteomic analysis of ibuprofen-degrading Patulibacter sp. strain I11.</title>
        <authorList>
            <person name="Almeida B."/>
            <person name="Kjeldal H."/>
            <person name="Lolas I."/>
            <person name="Knudsen A.D."/>
            <person name="Carvalho G."/>
            <person name="Nielsen K.L."/>
            <person name="Barreto Crespo M.T."/>
            <person name="Stensballe A."/>
            <person name="Nielsen J.L."/>
        </authorList>
    </citation>
    <scope>NUCLEOTIDE SEQUENCE [LARGE SCALE GENOMIC DNA]</scope>
    <source>
        <strain evidence="4 5">I11</strain>
    </source>
</reference>
<dbReference type="PATRIC" id="fig|1097667.3.peg.3753"/>
<comment type="caution">
    <text evidence="4">The sequence shown here is derived from an EMBL/GenBank/DDBJ whole genome shotgun (WGS) entry which is preliminary data.</text>
</comment>
<protein>
    <submittedName>
        <fullName evidence="4">Transcriptional regulator TetR family</fullName>
    </submittedName>
</protein>
<dbReference type="PROSITE" id="PS50977">
    <property type="entry name" value="HTH_TETR_2"/>
    <property type="match status" value="1"/>
</dbReference>
<dbReference type="Pfam" id="PF00440">
    <property type="entry name" value="TetR_N"/>
    <property type="match status" value="1"/>
</dbReference>
<feature type="domain" description="HTH tetR-type" evidence="3">
    <location>
        <begin position="31"/>
        <end position="91"/>
    </location>
</feature>
<proteinExistence type="predicted"/>
<keyword evidence="1 2" id="KW-0238">DNA-binding</keyword>
<evidence type="ECO:0000313" key="5">
    <source>
        <dbReference type="Proteomes" id="UP000005143"/>
    </source>
</evidence>
<dbReference type="GO" id="GO:0003700">
    <property type="term" value="F:DNA-binding transcription factor activity"/>
    <property type="evidence" value="ECO:0007669"/>
    <property type="project" value="TreeGrafter"/>
</dbReference>
<evidence type="ECO:0000256" key="1">
    <source>
        <dbReference type="ARBA" id="ARBA00023125"/>
    </source>
</evidence>
<evidence type="ECO:0000313" key="4">
    <source>
        <dbReference type="EMBL" id="EHN09368.1"/>
    </source>
</evidence>
<keyword evidence="5" id="KW-1185">Reference proteome</keyword>
<dbReference type="GO" id="GO:0000976">
    <property type="term" value="F:transcription cis-regulatory region binding"/>
    <property type="evidence" value="ECO:0007669"/>
    <property type="project" value="TreeGrafter"/>
</dbReference>
<name>H0EAB4_9ACTN</name>
<dbReference type="AlphaFoldDB" id="H0EAB4"/>
<dbReference type="InterPro" id="IPR050109">
    <property type="entry name" value="HTH-type_TetR-like_transc_reg"/>
</dbReference>
<accession>H0EAB4</accession>
<sequence>MASTPTAPLTPLPTLALPMAGAQEHERADAARNRRRLLDAAGRLVAERGVANVTMEAVAAAAEVGKGTVFRRFGDRAGLMNALINHTETDLQEAFLHGPPPLGPGGDPVERLVAFGHARLEMVDLHGEVLRAAESCAEKRLAHPTRGVHATHVASLLRDAGVSGDVQLLTDSLLATLDASLVWHQNHVLGMPLARIADGWTDLVHRVTRC</sequence>
<dbReference type="PANTHER" id="PTHR30055">
    <property type="entry name" value="HTH-TYPE TRANSCRIPTIONAL REGULATOR RUTR"/>
    <property type="match status" value="1"/>
</dbReference>
<dbReference type="PANTHER" id="PTHR30055:SF209">
    <property type="entry name" value="POSSIBLE TRANSCRIPTIONAL REGULATORY PROTEIN (PROBABLY TETR-FAMILY)"/>
    <property type="match status" value="1"/>
</dbReference>
<dbReference type="InterPro" id="IPR001647">
    <property type="entry name" value="HTH_TetR"/>
</dbReference>
<dbReference type="EMBL" id="AGUD01000293">
    <property type="protein sequence ID" value="EHN09368.1"/>
    <property type="molecule type" value="Genomic_DNA"/>
</dbReference>